<dbReference type="GO" id="GO:0005768">
    <property type="term" value="C:endosome"/>
    <property type="evidence" value="ECO:0007669"/>
    <property type="project" value="TreeGrafter"/>
</dbReference>
<keyword evidence="3 6" id="KW-1133">Transmembrane helix</keyword>
<reference evidence="8" key="1">
    <citation type="submission" date="2015-06" db="EMBL/GenBank/DDBJ databases">
        <title>Expansion of signal transduction pathways in fungi by whole-genome duplication.</title>
        <authorList>
            <consortium name="DOE Joint Genome Institute"/>
            <person name="Corrochano L.M."/>
            <person name="Kuo A."/>
            <person name="Marcet-Houben M."/>
            <person name="Polaino S."/>
            <person name="Salamov A."/>
            <person name="Villalobos J.M."/>
            <person name="Alvarez M.I."/>
            <person name="Avalos J."/>
            <person name="Benito E.P."/>
            <person name="Benoit I."/>
            <person name="Burger G."/>
            <person name="Camino L.P."/>
            <person name="Canovas D."/>
            <person name="Cerda-Olmedo E."/>
            <person name="Cheng J.-F."/>
            <person name="Dominguez A."/>
            <person name="Elias M."/>
            <person name="Eslava A.P."/>
            <person name="Glaser F."/>
            <person name="Grimwood J."/>
            <person name="Gutierrez G."/>
            <person name="Heitman J."/>
            <person name="Henrissat B."/>
            <person name="Iturriaga E.A."/>
            <person name="Lang B.F."/>
            <person name="Lavin J.L."/>
            <person name="Lee S."/>
            <person name="Li W."/>
            <person name="Lindquist E."/>
            <person name="Lopez-Garcia S."/>
            <person name="Luque E.M."/>
            <person name="Marcos A.T."/>
            <person name="Martin J."/>
            <person name="McCluskey K."/>
            <person name="Medina H.R."/>
            <person name="Miralles-Duran A."/>
            <person name="Miyazaki A."/>
            <person name="Munoz-Torres E."/>
            <person name="Oguiza J.A."/>
            <person name="Ohm R."/>
            <person name="Olmedo M."/>
            <person name="Orejas M."/>
            <person name="Ortiz-Castellanos L."/>
            <person name="Pisabarro A.G."/>
            <person name="Rodriguez-Romero J."/>
            <person name="Ruiz-Herrera J."/>
            <person name="Ruiz-Vazquez R."/>
            <person name="Sanz C."/>
            <person name="Schackwitz W."/>
            <person name="Schmutz J."/>
            <person name="Shahriari M."/>
            <person name="Shelest E."/>
            <person name="Silva-Franco F."/>
            <person name="Soanes D."/>
            <person name="Syed K."/>
            <person name="Tagua V.G."/>
            <person name="Talbot N.J."/>
            <person name="Thon M."/>
            <person name="De vries R.P."/>
            <person name="Wiebenga A."/>
            <person name="Yadav J.S."/>
            <person name="Braun E.L."/>
            <person name="Baker S."/>
            <person name="Garre V."/>
            <person name="Horwitz B."/>
            <person name="Torres-Martinez S."/>
            <person name="Idnurm A."/>
            <person name="Herrera-Estrella A."/>
            <person name="Gabaldon T."/>
            <person name="Grigoriev I.V."/>
        </authorList>
    </citation>
    <scope>NUCLEOTIDE SEQUENCE [LARGE SCALE GENOMIC DNA]</scope>
    <source>
        <strain evidence="8">NRRL 1555(-)</strain>
    </source>
</reference>
<dbReference type="GO" id="GO:0016020">
    <property type="term" value="C:membrane"/>
    <property type="evidence" value="ECO:0007669"/>
    <property type="project" value="UniProtKB-SubCell"/>
</dbReference>
<dbReference type="GO" id="GO:0042147">
    <property type="term" value="P:retrograde transport, endosome to Golgi"/>
    <property type="evidence" value="ECO:0007669"/>
    <property type="project" value="TreeGrafter"/>
</dbReference>
<dbReference type="InterPro" id="IPR052241">
    <property type="entry name" value="SLC66/Scramblase_ANY1"/>
</dbReference>
<name>A0A163EJF9_PHYB8</name>
<keyword evidence="4 6" id="KW-0472">Membrane</keyword>
<feature type="transmembrane region" description="Helical" evidence="6">
    <location>
        <begin position="205"/>
        <end position="227"/>
    </location>
</feature>
<dbReference type="GO" id="GO:0005802">
    <property type="term" value="C:trans-Golgi network"/>
    <property type="evidence" value="ECO:0007669"/>
    <property type="project" value="TreeGrafter"/>
</dbReference>
<evidence type="ECO:0000256" key="6">
    <source>
        <dbReference type="SAM" id="Phobius"/>
    </source>
</evidence>
<dbReference type="Pfam" id="PF04193">
    <property type="entry name" value="PQ-loop"/>
    <property type="match status" value="1"/>
</dbReference>
<evidence type="ECO:0000256" key="1">
    <source>
        <dbReference type="ARBA" id="ARBA00004141"/>
    </source>
</evidence>
<dbReference type="SMART" id="SM00679">
    <property type="entry name" value="CTNS"/>
    <property type="match status" value="2"/>
</dbReference>
<dbReference type="OrthoDB" id="292213at2759"/>
<organism evidence="7 8">
    <name type="scientific">Phycomyces blakesleeanus (strain ATCC 8743b / DSM 1359 / FGSC 10004 / NBRC 33097 / NRRL 1555)</name>
    <dbReference type="NCBI Taxonomy" id="763407"/>
    <lineage>
        <taxon>Eukaryota</taxon>
        <taxon>Fungi</taxon>
        <taxon>Fungi incertae sedis</taxon>
        <taxon>Mucoromycota</taxon>
        <taxon>Mucoromycotina</taxon>
        <taxon>Mucoromycetes</taxon>
        <taxon>Mucorales</taxon>
        <taxon>Phycomycetaceae</taxon>
        <taxon>Phycomyces</taxon>
    </lineage>
</organism>
<dbReference type="GO" id="GO:0005829">
    <property type="term" value="C:cytosol"/>
    <property type="evidence" value="ECO:0007669"/>
    <property type="project" value="GOC"/>
</dbReference>
<dbReference type="InParanoid" id="A0A163EJF9"/>
<protein>
    <recommendedName>
        <fullName evidence="9">PQ-loop repeat-containing protein</fullName>
    </recommendedName>
</protein>
<dbReference type="STRING" id="763407.A0A163EJF9"/>
<sequence length="286" mass="31826">MADLAQIGLSIVMVLGPVIGYVDQYFIIKRKKSSAGFNSLTCGILLFANILRVYFWIGKRFDTTLLVQSLVMIAAQLILLEIVVRYNQPSHQATRYDSISSTPTTSTSSISSANYSNDNNEDDASTSQENPAVGFNFLPQTFWAWNHYLSYINCILCFTTVVGVLFILLSRYSSFVETIGVISLGIESTLPLPQCISNWKRRSTFGFSLLVIGTWVLGDSFKVFYFLHTNSPVQFIICGSIQVAIDSFIVFEFILFSAKVKKWLGISRPLLIDGQVGDEASEPLLG</sequence>
<feature type="transmembrane region" description="Helical" evidence="6">
    <location>
        <begin position="233"/>
        <end position="258"/>
    </location>
</feature>
<evidence type="ECO:0000256" key="5">
    <source>
        <dbReference type="SAM" id="MobiDB-lite"/>
    </source>
</evidence>
<dbReference type="RefSeq" id="XP_018296940.1">
    <property type="nucleotide sequence ID" value="XM_018443213.1"/>
</dbReference>
<dbReference type="EMBL" id="KV440973">
    <property type="protein sequence ID" value="OAD78900.1"/>
    <property type="molecule type" value="Genomic_DNA"/>
</dbReference>
<evidence type="ECO:0000256" key="3">
    <source>
        <dbReference type="ARBA" id="ARBA00022989"/>
    </source>
</evidence>
<evidence type="ECO:0000256" key="4">
    <source>
        <dbReference type="ARBA" id="ARBA00023136"/>
    </source>
</evidence>
<gene>
    <name evidence="7" type="ORF">PHYBLDRAFT_76985</name>
</gene>
<dbReference type="GeneID" id="29004119"/>
<dbReference type="InterPro" id="IPR006603">
    <property type="entry name" value="PQ-loop_rpt"/>
</dbReference>
<feature type="compositionally biased region" description="Low complexity" evidence="5">
    <location>
        <begin position="98"/>
        <end position="112"/>
    </location>
</feature>
<accession>A0A163EJF9</accession>
<dbReference type="PANTHER" id="PTHR14856">
    <property type="entry name" value="PQ-LOOP REPEAT-CONTAINING PROTEIN 1-LIKE PROTEIN"/>
    <property type="match status" value="1"/>
</dbReference>
<dbReference type="PANTHER" id="PTHR14856:SF9">
    <property type="entry name" value="PQ-LOOP REPEAT-CONTAINING PROTEIN 1"/>
    <property type="match status" value="1"/>
</dbReference>
<evidence type="ECO:0000313" key="8">
    <source>
        <dbReference type="Proteomes" id="UP000077315"/>
    </source>
</evidence>
<dbReference type="FunFam" id="1.20.1280.290:FF:000005">
    <property type="entry name" value="PQ-loop repeat-containing protein 1"/>
    <property type="match status" value="1"/>
</dbReference>
<keyword evidence="8" id="KW-1185">Reference proteome</keyword>
<proteinExistence type="predicted"/>
<evidence type="ECO:0008006" key="9">
    <source>
        <dbReference type="Google" id="ProtNLM"/>
    </source>
</evidence>
<feature type="transmembrane region" description="Helical" evidence="6">
    <location>
        <begin position="148"/>
        <end position="169"/>
    </location>
</feature>
<dbReference type="Gene3D" id="1.20.1280.290">
    <property type="match status" value="2"/>
</dbReference>
<feature type="transmembrane region" description="Helical" evidence="6">
    <location>
        <begin position="35"/>
        <end position="57"/>
    </location>
</feature>
<comment type="subcellular location">
    <subcellularLocation>
        <location evidence="1">Membrane</location>
        <topology evidence="1">Multi-pass membrane protein</topology>
    </subcellularLocation>
</comment>
<evidence type="ECO:0000256" key="2">
    <source>
        <dbReference type="ARBA" id="ARBA00022692"/>
    </source>
</evidence>
<dbReference type="VEuPathDB" id="FungiDB:PHYBLDRAFT_76985"/>
<evidence type="ECO:0000313" key="7">
    <source>
        <dbReference type="EMBL" id="OAD78900.1"/>
    </source>
</evidence>
<feature type="transmembrane region" description="Helical" evidence="6">
    <location>
        <begin position="6"/>
        <end position="28"/>
    </location>
</feature>
<dbReference type="AlphaFoldDB" id="A0A163EJF9"/>
<feature type="region of interest" description="Disordered" evidence="5">
    <location>
        <begin position="95"/>
        <end position="127"/>
    </location>
</feature>
<dbReference type="GO" id="GO:0045332">
    <property type="term" value="P:phospholipid translocation"/>
    <property type="evidence" value="ECO:0007669"/>
    <property type="project" value="TreeGrafter"/>
</dbReference>
<dbReference type="Proteomes" id="UP000077315">
    <property type="component" value="Unassembled WGS sequence"/>
</dbReference>
<keyword evidence="2 6" id="KW-0812">Transmembrane</keyword>